<evidence type="ECO:0000256" key="1">
    <source>
        <dbReference type="ARBA" id="ARBA00001526"/>
    </source>
</evidence>
<feature type="compositionally biased region" description="Acidic residues" evidence="16">
    <location>
        <begin position="433"/>
        <end position="446"/>
    </location>
</feature>
<dbReference type="GO" id="GO:0005634">
    <property type="term" value="C:nucleus"/>
    <property type="evidence" value="ECO:0007669"/>
    <property type="project" value="UniProtKB-SubCell"/>
</dbReference>
<evidence type="ECO:0000256" key="12">
    <source>
        <dbReference type="ARBA" id="ARBA00023242"/>
    </source>
</evidence>
<dbReference type="GO" id="GO:0035312">
    <property type="term" value="F:5'-3' DNA exonuclease activity"/>
    <property type="evidence" value="ECO:0007669"/>
    <property type="project" value="TreeGrafter"/>
</dbReference>
<evidence type="ECO:0000256" key="9">
    <source>
        <dbReference type="ARBA" id="ARBA00022801"/>
    </source>
</evidence>
<proteinExistence type="inferred from homology"/>
<dbReference type="SUPFAM" id="SSF56281">
    <property type="entry name" value="Metallo-hydrolase/oxidoreductase"/>
    <property type="match status" value="1"/>
</dbReference>
<comment type="similarity">
    <text evidence="4">Belongs to the DNA repair metallo-beta-lactamase (DRMBL) family.</text>
</comment>
<keyword evidence="11" id="KW-0234">DNA repair</keyword>
<feature type="region of interest" description="Disordered" evidence="16">
    <location>
        <begin position="405"/>
        <end position="478"/>
    </location>
</feature>
<dbReference type="PANTHER" id="PTHR23240">
    <property type="entry name" value="DNA CROSS-LINK REPAIR PROTEIN PSO2/SNM1-RELATED"/>
    <property type="match status" value="1"/>
</dbReference>
<keyword evidence="7" id="KW-0540">Nuclease</keyword>
<evidence type="ECO:0000313" key="18">
    <source>
        <dbReference type="EMBL" id="JAS44844.1"/>
    </source>
</evidence>
<evidence type="ECO:0000256" key="14">
    <source>
        <dbReference type="ARBA" id="ARBA00041693"/>
    </source>
</evidence>
<keyword evidence="6" id="KW-0158">Chromosome</keyword>
<dbReference type="InterPro" id="IPR011084">
    <property type="entry name" value="DRMBL"/>
</dbReference>
<organism evidence="18">
    <name type="scientific">Cuerna arida</name>
    <dbReference type="NCBI Taxonomy" id="1464854"/>
    <lineage>
        <taxon>Eukaryota</taxon>
        <taxon>Metazoa</taxon>
        <taxon>Ecdysozoa</taxon>
        <taxon>Arthropoda</taxon>
        <taxon>Hexapoda</taxon>
        <taxon>Insecta</taxon>
        <taxon>Pterygota</taxon>
        <taxon>Neoptera</taxon>
        <taxon>Paraneoptera</taxon>
        <taxon>Hemiptera</taxon>
        <taxon>Auchenorrhyncha</taxon>
        <taxon>Membracoidea</taxon>
        <taxon>Cicadellidae</taxon>
        <taxon>Cicadellinae</taxon>
        <taxon>Proconiini</taxon>
        <taxon>Cuerna</taxon>
    </lineage>
</organism>
<name>A0A1B6F3V1_9HEMI</name>
<keyword evidence="8" id="KW-0227">DNA damage</keyword>
<keyword evidence="12" id="KW-0539">Nucleus</keyword>
<dbReference type="GO" id="GO:0008800">
    <property type="term" value="F:beta-lactamase activity"/>
    <property type="evidence" value="ECO:0007669"/>
    <property type="project" value="UniProtKB-EC"/>
</dbReference>
<evidence type="ECO:0000256" key="11">
    <source>
        <dbReference type="ARBA" id="ARBA00023204"/>
    </source>
</evidence>
<keyword evidence="9" id="KW-0378">Hydrolase</keyword>
<dbReference type="GO" id="GO:0000781">
    <property type="term" value="C:chromosome, telomeric region"/>
    <property type="evidence" value="ECO:0007669"/>
    <property type="project" value="UniProtKB-SubCell"/>
</dbReference>
<evidence type="ECO:0000256" key="15">
    <source>
        <dbReference type="ARBA" id="ARBA00042738"/>
    </source>
</evidence>
<dbReference type="EC" id="3.5.2.6" evidence="5"/>
<feature type="domain" description="DNA repair metallo-beta-lactamase" evidence="17">
    <location>
        <begin position="221"/>
        <end position="316"/>
    </location>
</feature>
<dbReference type="GO" id="GO:0000723">
    <property type="term" value="P:telomere maintenance"/>
    <property type="evidence" value="ECO:0007669"/>
    <property type="project" value="TreeGrafter"/>
</dbReference>
<evidence type="ECO:0000256" key="4">
    <source>
        <dbReference type="ARBA" id="ARBA00010304"/>
    </source>
</evidence>
<protein>
    <recommendedName>
        <fullName evidence="13">5' exonuclease Apollo</fullName>
        <ecNumber evidence="5">3.5.2.6</ecNumber>
    </recommendedName>
    <alternativeName>
        <fullName evidence="14">DNA cross-link repair 1B protein</fullName>
    </alternativeName>
    <alternativeName>
        <fullName evidence="15">SNM1 homolog B</fullName>
    </alternativeName>
</protein>
<evidence type="ECO:0000256" key="16">
    <source>
        <dbReference type="SAM" id="MobiDB-lite"/>
    </source>
</evidence>
<evidence type="ECO:0000256" key="6">
    <source>
        <dbReference type="ARBA" id="ARBA00022454"/>
    </source>
</evidence>
<evidence type="ECO:0000256" key="10">
    <source>
        <dbReference type="ARBA" id="ARBA00022895"/>
    </source>
</evidence>
<evidence type="ECO:0000256" key="2">
    <source>
        <dbReference type="ARBA" id="ARBA00004123"/>
    </source>
</evidence>
<evidence type="ECO:0000256" key="3">
    <source>
        <dbReference type="ARBA" id="ARBA00004574"/>
    </source>
</evidence>
<evidence type="ECO:0000256" key="13">
    <source>
        <dbReference type="ARBA" id="ARBA00039555"/>
    </source>
</evidence>
<dbReference type="GO" id="GO:0003684">
    <property type="term" value="F:damaged DNA binding"/>
    <property type="evidence" value="ECO:0007669"/>
    <property type="project" value="TreeGrafter"/>
</dbReference>
<dbReference type="GO" id="GO:0036297">
    <property type="term" value="P:interstrand cross-link repair"/>
    <property type="evidence" value="ECO:0007669"/>
    <property type="project" value="TreeGrafter"/>
</dbReference>
<feature type="compositionally biased region" description="Polar residues" evidence="16">
    <location>
        <begin position="405"/>
        <end position="429"/>
    </location>
</feature>
<dbReference type="InterPro" id="IPR036866">
    <property type="entry name" value="RibonucZ/Hydroxyglut_hydro"/>
</dbReference>
<evidence type="ECO:0000259" key="17">
    <source>
        <dbReference type="Pfam" id="PF07522"/>
    </source>
</evidence>
<sequence>MKGMNGHIIAGTSICVDYWLWTPNQKYLHFLSHLHADHTVNLKPTFSGYIYTSPFNSWLVKRWFKIKPELVVSLSVGASHVLYDESSQSHFSTTLLDANHCPGSIMFLFQGKFGNIFYTGDFRYNPDVLEHPILKSVIDNECVSRLYLDNTFAAEHCEFPPREQVLQDIIDLIRRYPEHHVVIGVRKLGKEEVLRAIALALKEKVLVSKERLKILSYLQYEDVFTTEPEKSRIYVKEIHQINSLYLHRLQEEKGPVLTVLLTALYSVVPPGFKCTLKLKNAVSGVHHLPYSDHSCHSELVEFVSKVKPQTIYPIVKLEVTDCATREDQDSSDYSDVHLQKCTWRNSVIPQSILDLSKVSMDTNEFPSEIPDLAFGNININQLIEDDSWSSCQSLILGPRQNGCNQLTSDSSSSAPRGLNESGNSSTCHVSNPLEDDYIPISDEESSVMDPVPCSASGPSKNDPRKNSDTDMIDSDSINEKELRLIKNVETPPLPECQDNSTKTKLYLQNSNESEKSQYFSCPISIPGQKDHKSIQSQTCNQTKSSGSIQRDLDCNLVDRINLDQNGFSKTSQVETSLSQLVSYKNFKSLLNSEFNCGQVSSTPYEFQKNITIESPVLNSMFISNNVIIEENSNHHSETKIIAMNPEESCKSSDNHPSVMNLNDTDSAPELNRACNNSYKNLVKENEIFHFKNLRKRIDVSKKFSDLLGNIICQCDSDSDCFCKAVSSANQRILSPTSEDFSISVEDNSSTHCAQLQTKPHVINNTTIDFFNFSSNNFYCDISKNNAYSRWKQAALKSQTISSSKLEDTDENIWSEYDWQTIFANK</sequence>
<accession>A0A1B6F3V1</accession>
<dbReference type="GO" id="GO:0006303">
    <property type="term" value="P:double-strand break repair via nonhomologous end joining"/>
    <property type="evidence" value="ECO:0007669"/>
    <property type="project" value="TreeGrafter"/>
</dbReference>
<gene>
    <name evidence="18" type="ORF">g.22958</name>
</gene>
<dbReference type="PANTHER" id="PTHR23240:SF26">
    <property type="entry name" value="5' EXONUCLEASE APOLLO"/>
    <property type="match status" value="1"/>
</dbReference>
<dbReference type="Gene3D" id="3.60.15.10">
    <property type="entry name" value="Ribonuclease Z/Hydroxyacylglutathione hydrolase-like"/>
    <property type="match status" value="1"/>
</dbReference>
<dbReference type="Gene3D" id="3.40.50.12650">
    <property type="match status" value="1"/>
</dbReference>
<dbReference type="EMBL" id="GECZ01024925">
    <property type="protein sequence ID" value="JAS44844.1"/>
    <property type="molecule type" value="Transcribed_RNA"/>
</dbReference>
<evidence type="ECO:0000256" key="5">
    <source>
        <dbReference type="ARBA" id="ARBA00012865"/>
    </source>
</evidence>
<comment type="subcellular location">
    <subcellularLocation>
        <location evidence="3">Chromosome</location>
        <location evidence="3">Telomere</location>
    </subcellularLocation>
    <subcellularLocation>
        <location evidence="2">Nucleus</location>
    </subcellularLocation>
</comment>
<dbReference type="AlphaFoldDB" id="A0A1B6F3V1"/>
<evidence type="ECO:0000256" key="8">
    <source>
        <dbReference type="ARBA" id="ARBA00022763"/>
    </source>
</evidence>
<evidence type="ECO:0000256" key="7">
    <source>
        <dbReference type="ARBA" id="ARBA00022722"/>
    </source>
</evidence>
<comment type="catalytic activity">
    <reaction evidence="1">
        <text>a beta-lactam + H2O = a substituted beta-amino acid</text>
        <dbReference type="Rhea" id="RHEA:20401"/>
        <dbReference type="ChEBI" id="CHEBI:15377"/>
        <dbReference type="ChEBI" id="CHEBI:35627"/>
        <dbReference type="ChEBI" id="CHEBI:140347"/>
        <dbReference type="EC" id="3.5.2.6"/>
    </reaction>
</comment>
<dbReference type="Pfam" id="PF07522">
    <property type="entry name" value="DRMBL"/>
    <property type="match status" value="1"/>
</dbReference>
<reference evidence="18" key="1">
    <citation type="submission" date="2015-11" db="EMBL/GenBank/DDBJ databases">
        <title>De novo transcriptome assembly of four potential Pierce s Disease insect vectors from Arizona vineyards.</title>
        <authorList>
            <person name="Tassone E.E."/>
        </authorList>
    </citation>
    <scope>NUCLEOTIDE SEQUENCE</scope>
</reference>
<keyword evidence="10" id="KW-0779">Telomere</keyword>